<dbReference type="Pfam" id="PF00445">
    <property type="entry name" value="Ribonuclease_T2"/>
    <property type="match status" value="1"/>
</dbReference>
<comment type="similarity">
    <text evidence="1 6">Belongs to the RNase T2 family.</text>
</comment>
<dbReference type="InterPro" id="IPR001568">
    <property type="entry name" value="RNase_T2-like"/>
</dbReference>
<sequence>MKVALIVLLTLLVVFPVYGEEDLRSFTLVLTWPNGFCRVNPNCYRPVPQDFTLHGFWPVWRNGSNAEFCPSNTRLRLENQGDITSLSQHWPSLCGLEELGHKNQREANFDFWKYQWNKHGTCSNLDPLVYFHTALRLKNEINLLNALRLSMSAIKKQTGYRPVVKCTKLSGRGLVLEIHLCVDLPTPQFPIYRLVSCTNQRSIDCHGDGTNIYLSAQNRYQALVTWT</sequence>
<dbReference type="SUPFAM" id="SSF55895">
    <property type="entry name" value="Ribonuclease Rh-like"/>
    <property type="match status" value="1"/>
</dbReference>
<dbReference type="InterPro" id="IPR033130">
    <property type="entry name" value="RNase_T2_His_AS_2"/>
</dbReference>
<name>A0A7J0H810_9ERIC</name>
<evidence type="ECO:0000313" key="8">
    <source>
        <dbReference type="EMBL" id="GFZ19199.1"/>
    </source>
</evidence>
<dbReference type="PANTHER" id="PTHR11240:SF75">
    <property type="entry name" value="RIBONUCLEASE 3"/>
    <property type="match status" value="1"/>
</dbReference>
<keyword evidence="7" id="KW-0732">Signal</keyword>
<dbReference type="GO" id="GO:0006401">
    <property type="term" value="P:RNA catabolic process"/>
    <property type="evidence" value="ECO:0007669"/>
    <property type="project" value="TreeGrafter"/>
</dbReference>
<dbReference type="EMBL" id="BJWL01000027">
    <property type="protein sequence ID" value="GFZ19199.1"/>
    <property type="molecule type" value="Genomic_DNA"/>
</dbReference>
<evidence type="ECO:0000256" key="3">
    <source>
        <dbReference type="ARBA" id="ARBA00022759"/>
    </source>
</evidence>
<keyword evidence="9" id="KW-1185">Reference proteome</keyword>
<feature type="chain" id="PRO_5029560918" evidence="7">
    <location>
        <begin position="20"/>
        <end position="227"/>
    </location>
</feature>
<keyword evidence="4" id="KW-0378">Hydrolase</keyword>
<dbReference type="OrthoDB" id="1898737at2759"/>
<evidence type="ECO:0000256" key="7">
    <source>
        <dbReference type="SAM" id="SignalP"/>
    </source>
</evidence>
<dbReference type="GO" id="GO:0033897">
    <property type="term" value="F:ribonuclease T2 activity"/>
    <property type="evidence" value="ECO:0007669"/>
    <property type="project" value="InterPro"/>
</dbReference>
<dbReference type="Gene3D" id="3.90.730.10">
    <property type="entry name" value="Ribonuclease T2-like"/>
    <property type="match status" value="1"/>
</dbReference>
<organism evidence="8 9">
    <name type="scientific">Actinidia rufa</name>
    <dbReference type="NCBI Taxonomy" id="165716"/>
    <lineage>
        <taxon>Eukaryota</taxon>
        <taxon>Viridiplantae</taxon>
        <taxon>Streptophyta</taxon>
        <taxon>Embryophyta</taxon>
        <taxon>Tracheophyta</taxon>
        <taxon>Spermatophyta</taxon>
        <taxon>Magnoliopsida</taxon>
        <taxon>eudicotyledons</taxon>
        <taxon>Gunneridae</taxon>
        <taxon>Pentapetalae</taxon>
        <taxon>asterids</taxon>
        <taxon>Ericales</taxon>
        <taxon>Actinidiaceae</taxon>
        <taxon>Actinidia</taxon>
    </lineage>
</organism>
<keyword evidence="5" id="KW-0456">Lyase</keyword>
<evidence type="ECO:0000256" key="1">
    <source>
        <dbReference type="ARBA" id="ARBA00007469"/>
    </source>
</evidence>
<evidence type="ECO:0000256" key="2">
    <source>
        <dbReference type="ARBA" id="ARBA00022722"/>
    </source>
</evidence>
<dbReference type="InterPro" id="IPR036430">
    <property type="entry name" value="RNase_T2-like_sf"/>
</dbReference>
<dbReference type="GO" id="GO:0003723">
    <property type="term" value="F:RNA binding"/>
    <property type="evidence" value="ECO:0007669"/>
    <property type="project" value="InterPro"/>
</dbReference>
<reference evidence="8 9" key="1">
    <citation type="submission" date="2019-07" db="EMBL/GenBank/DDBJ databases">
        <title>De Novo Assembly of kiwifruit Actinidia rufa.</title>
        <authorList>
            <person name="Sugita-Konishi S."/>
            <person name="Sato K."/>
            <person name="Mori E."/>
            <person name="Abe Y."/>
            <person name="Kisaki G."/>
            <person name="Hamano K."/>
            <person name="Suezawa K."/>
            <person name="Otani M."/>
            <person name="Fukuda T."/>
            <person name="Manabe T."/>
            <person name="Gomi K."/>
            <person name="Tabuchi M."/>
            <person name="Akimitsu K."/>
            <person name="Kataoka I."/>
        </authorList>
    </citation>
    <scope>NUCLEOTIDE SEQUENCE [LARGE SCALE GENOMIC DNA]</scope>
    <source>
        <strain evidence="9">cv. Fuchu</strain>
    </source>
</reference>
<keyword evidence="2" id="KW-0540">Nuclease</keyword>
<feature type="signal peptide" evidence="7">
    <location>
        <begin position="1"/>
        <end position="19"/>
    </location>
</feature>
<protein>
    <submittedName>
        <fullName evidence="8">Uncharacterized protein</fullName>
    </submittedName>
</protein>
<dbReference type="PANTHER" id="PTHR11240">
    <property type="entry name" value="RIBONUCLEASE T2"/>
    <property type="match status" value="1"/>
</dbReference>
<evidence type="ECO:0000256" key="4">
    <source>
        <dbReference type="ARBA" id="ARBA00022801"/>
    </source>
</evidence>
<dbReference type="PROSITE" id="PS00531">
    <property type="entry name" value="RNASE_T2_2"/>
    <property type="match status" value="1"/>
</dbReference>
<evidence type="ECO:0000256" key="5">
    <source>
        <dbReference type="ARBA" id="ARBA00023239"/>
    </source>
</evidence>
<proteinExistence type="inferred from homology"/>
<evidence type="ECO:0000256" key="6">
    <source>
        <dbReference type="RuleBase" id="RU004328"/>
    </source>
</evidence>
<keyword evidence="3" id="KW-0255">Endonuclease</keyword>
<dbReference type="GO" id="GO:0005576">
    <property type="term" value="C:extracellular region"/>
    <property type="evidence" value="ECO:0007669"/>
    <property type="project" value="TreeGrafter"/>
</dbReference>
<dbReference type="GO" id="GO:0016787">
    <property type="term" value="F:hydrolase activity"/>
    <property type="evidence" value="ECO:0007669"/>
    <property type="project" value="UniProtKB-KW"/>
</dbReference>
<accession>A0A7J0H810</accession>
<gene>
    <name evidence="8" type="ORF">Acr_27g0009380</name>
</gene>
<comment type="caution">
    <text evidence="8">The sequence shown here is derived from an EMBL/GenBank/DDBJ whole genome shotgun (WGS) entry which is preliminary data.</text>
</comment>
<dbReference type="Proteomes" id="UP000585474">
    <property type="component" value="Unassembled WGS sequence"/>
</dbReference>
<evidence type="ECO:0000313" key="9">
    <source>
        <dbReference type="Proteomes" id="UP000585474"/>
    </source>
</evidence>
<dbReference type="AlphaFoldDB" id="A0A7J0H810"/>